<dbReference type="GO" id="GO:0071555">
    <property type="term" value="P:cell wall organization"/>
    <property type="evidence" value="ECO:0007669"/>
    <property type="project" value="UniProtKB-KW"/>
</dbReference>
<feature type="transmembrane region" description="Helical" evidence="11">
    <location>
        <begin position="68"/>
        <end position="88"/>
    </location>
</feature>
<keyword evidence="6 11" id="KW-0133">Cell shape</keyword>
<feature type="transmembrane region" description="Helical" evidence="11">
    <location>
        <begin position="339"/>
        <end position="360"/>
    </location>
</feature>
<dbReference type="NCBIfam" id="TIGR02210">
    <property type="entry name" value="rodA_shape"/>
    <property type="match status" value="1"/>
</dbReference>
<dbReference type="GO" id="GO:0008955">
    <property type="term" value="F:peptidoglycan glycosyltransferase activity"/>
    <property type="evidence" value="ECO:0007669"/>
    <property type="project" value="UniProtKB-UniRule"/>
</dbReference>
<keyword evidence="4 11" id="KW-0808">Transferase</keyword>
<feature type="transmembrane region" description="Helical" evidence="11">
    <location>
        <begin position="43"/>
        <end position="61"/>
    </location>
</feature>
<dbReference type="Pfam" id="PF01098">
    <property type="entry name" value="FTSW_RODA_SPOVE"/>
    <property type="match status" value="1"/>
</dbReference>
<evidence type="ECO:0000256" key="6">
    <source>
        <dbReference type="ARBA" id="ARBA00022960"/>
    </source>
</evidence>
<evidence type="ECO:0000256" key="2">
    <source>
        <dbReference type="ARBA" id="ARBA00022475"/>
    </source>
</evidence>
<dbReference type="GO" id="GO:0015648">
    <property type="term" value="F:lipid-linked peptidoglycan transporter activity"/>
    <property type="evidence" value="ECO:0007669"/>
    <property type="project" value="TreeGrafter"/>
</dbReference>
<evidence type="ECO:0000256" key="3">
    <source>
        <dbReference type="ARBA" id="ARBA00022676"/>
    </source>
</evidence>
<dbReference type="GO" id="GO:0051301">
    <property type="term" value="P:cell division"/>
    <property type="evidence" value="ECO:0007669"/>
    <property type="project" value="InterPro"/>
</dbReference>
<feature type="transmembrane region" description="Helical" evidence="11">
    <location>
        <begin position="264"/>
        <end position="288"/>
    </location>
</feature>
<feature type="transmembrane region" description="Helical" evidence="11">
    <location>
        <begin position="138"/>
        <end position="156"/>
    </location>
</feature>
<feature type="transmembrane region" description="Helical" evidence="11">
    <location>
        <begin position="309"/>
        <end position="333"/>
    </location>
</feature>
<dbReference type="GO" id="GO:0009252">
    <property type="term" value="P:peptidoglycan biosynthetic process"/>
    <property type="evidence" value="ECO:0007669"/>
    <property type="project" value="UniProtKB-UniRule"/>
</dbReference>
<comment type="function">
    <text evidence="11">Peptidoglycan polymerase that is essential for cell wall elongation.</text>
</comment>
<comment type="caution">
    <text evidence="12">The sequence shown here is derived from an EMBL/GenBank/DDBJ whole genome shotgun (WGS) entry which is preliminary data.</text>
</comment>
<evidence type="ECO:0000256" key="4">
    <source>
        <dbReference type="ARBA" id="ARBA00022679"/>
    </source>
</evidence>
<comment type="subcellular location">
    <subcellularLocation>
        <location evidence="11">Cell membrane</location>
        <topology evidence="11">Multi-pass membrane protein</topology>
    </subcellularLocation>
    <subcellularLocation>
        <location evidence="1">Membrane</location>
        <topology evidence="1">Multi-pass membrane protein</topology>
    </subcellularLocation>
</comment>
<keyword evidence="8 11" id="KW-1133">Transmembrane helix</keyword>
<sequence length="367" mass="41878">MRNSLLIILVIAVLISTLGVLSIFSSTYQREGRAWQTIYQRQILWIILGLFLFFLVANINYRRFWDWTYLLYILTFFFLLLVLLLGSVRLGAQRWLRFGWFNFQPSELAKLVMTIFFARYFSCKSIDDVSLLSGRFGVFRGLALPFFFTAIPMGLIIEQPDLGTGMVLLFLFVFMLYLTNVKLRYIIILSVLVILLMPFMWYLLRDYQKDRLMVFLNPNIDPLGAGYTVIQSKIAIGSGGFLGKGWLLGTQSQLRFLPESHTDFIFATFSEEWGLLGGAGLLFLYYLLIRQSFLIAQRTQDYFGRLMALGISLMLSIQVIINVAMNIGVAPIVGISLPLMSYGGSSVFVTFIALGILVNIDKTRAVF</sequence>
<accession>A0A2G9YL79</accession>
<keyword evidence="2 11" id="KW-1003">Cell membrane</keyword>
<evidence type="ECO:0000256" key="7">
    <source>
        <dbReference type="ARBA" id="ARBA00022984"/>
    </source>
</evidence>
<proteinExistence type="inferred from homology"/>
<protein>
    <recommendedName>
        <fullName evidence="11">Peptidoglycan glycosyltransferase RodA</fullName>
        <shortName evidence="11">PGT</shortName>
        <ecNumber evidence="11">2.4.99.28</ecNumber>
    </recommendedName>
    <alternativeName>
        <fullName evidence="11">Cell elongation protein RodA</fullName>
    </alternativeName>
    <alternativeName>
        <fullName evidence="11">Cell wall polymerase</fullName>
    </alternativeName>
    <alternativeName>
        <fullName evidence="11">Peptidoglycan polymerase</fullName>
        <shortName evidence="11">PG polymerase</shortName>
    </alternativeName>
</protein>
<dbReference type="InterPro" id="IPR001182">
    <property type="entry name" value="FtsW/RodA"/>
</dbReference>
<dbReference type="EC" id="2.4.99.28" evidence="11"/>
<evidence type="ECO:0000256" key="5">
    <source>
        <dbReference type="ARBA" id="ARBA00022692"/>
    </source>
</evidence>
<dbReference type="PANTHER" id="PTHR30474">
    <property type="entry name" value="CELL CYCLE PROTEIN"/>
    <property type="match status" value="1"/>
</dbReference>
<organism evidence="12 13">
    <name type="scientific">Candidatus Sherwoodlollariibacterium unditelluris</name>
    <dbReference type="NCBI Taxonomy" id="1974757"/>
    <lineage>
        <taxon>Bacteria</taxon>
        <taxon>Pseudomonadati</taxon>
        <taxon>Candidatus Omnitrophota</taxon>
        <taxon>Candidatus Sherwoodlollariibacterium</taxon>
    </lineage>
</organism>
<keyword evidence="3 11" id="KW-0328">Glycosyltransferase</keyword>
<keyword evidence="7 11" id="KW-0573">Peptidoglycan synthesis</keyword>
<dbReference type="PROSITE" id="PS00428">
    <property type="entry name" value="FTSW_RODA_SPOVE"/>
    <property type="match status" value="1"/>
</dbReference>
<dbReference type="HAMAP" id="MF_02079">
    <property type="entry name" value="PGT_RodA"/>
    <property type="match status" value="1"/>
</dbReference>
<gene>
    <name evidence="11" type="primary">rodA</name>
    <name evidence="12" type="ORF">COX41_00015</name>
</gene>
<evidence type="ECO:0000256" key="8">
    <source>
        <dbReference type="ARBA" id="ARBA00022989"/>
    </source>
</evidence>
<dbReference type="EMBL" id="PCRK01000001">
    <property type="protein sequence ID" value="PIP19974.1"/>
    <property type="molecule type" value="Genomic_DNA"/>
</dbReference>
<evidence type="ECO:0000256" key="9">
    <source>
        <dbReference type="ARBA" id="ARBA00023136"/>
    </source>
</evidence>
<dbReference type="AlphaFoldDB" id="A0A2G9YL79"/>
<comment type="pathway">
    <text evidence="11">Cell wall biogenesis; peptidoglycan biosynthesis.</text>
</comment>
<keyword evidence="9 11" id="KW-0472">Membrane</keyword>
<dbReference type="GO" id="GO:0032153">
    <property type="term" value="C:cell division site"/>
    <property type="evidence" value="ECO:0007669"/>
    <property type="project" value="TreeGrafter"/>
</dbReference>
<reference evidence="12 13" key="1">
    <citation type="submission" date="2017-09" db="EMBL/GenBank/DDBJ databases">
        <title>Depth-based differentiation of microbial function through sediment-hosted aquifers and enrichment of novel symbionts in the deep terrestrial subsurface.</title>
        <authorList>
            <person name="Probst A.J."/>
            <person name="Ladd B."/>
            <person name="Jarett J.K."/>
            <person name="Geller-Mcgrath D.E."/>
            <person name="Sieber C.M."/>
            <person name="Emerson J.B."/>
            <person name="Anantharaman K."/>
            <person name="Thomas B.C."/>
            <person name="Malmstrom R."/>
            <person name="Stieglmeier M."/>
            <person name="Klingl A."/>
            <person name="Woyke T."/>
            <person name="Ryan C.M."/>
            <person name="Banfield J.F."/>
        </authorList>
    </citation>
    <scope>NUCLEOTIDE SEQUENCE [LARGE SCALE GENOMIC DNA]</scope>
    <source>
        <strain evidence="12">CG23_combo_of_CG06-09_8_20_14_all_41_10</strain>
    </source>
</reference>
<dbReference type="Proteomes" id="UP000231292">
    <property type="component" value="Unassembled WGS sequence"/>
</dbReference>
<dbReference type="GO" id="GO:0008360">
    <property type="term" value="P:regulation of cell shape"/>
    <property type="evidence" value="ECO:0007669"/>
    <property type="project" value="UniProtKB-KW"/>
</dbReference>
<keyword evidence="5 11" id="KW-0812">Transmembrane</keyword>
<keyword evidence="10 11" id="KW-0961">Cell wall biogenesis/degradation</keyword>
<dbReference type="PANTHER" id="PTHR30474:SF1">
    <property type="entry name" value="PEPTIDOGLYCAN GLYCOSYLTRANSFERASE MRDB"/>
    <property type="match status" value="1"/>
</dbReference>
<evidence type="ECO:0000256" key="1">
    <source>
        <dbReference type="ARBA" id="ARBA00004141"/>
    </source>
</evidence>
<feature type="transmembrane region" description="Helical" evidence="11">
    <location>
        <begin position="108"/>
        <end position="126"/>
    </location>
</feature>
<dbReference type="InterPro" id="IPR018365">
    <property type="entry name" value="Cell_cycle_FtsW-rel_CS"/>
</dbReference>
<comment type="catalytic activity">
    <reaction evidence="11">
        <text>[GlcNAc-(1-&gt;4)-Mur2Ac(oyl-L-Ala-gamma-D-Glu-L-Lys-D-Ala-D-Ala)](n)-di-trans,octa-cis-undecaprenyl diphosphate + beta-D-GlcNAc-(1-&gt;4)-Mur2Ac(oyl-L-Ala-gamma-D-Glu-L-Lys-D-Ala-D-Ala)-di-trans,octa-cis-undecaprenyl diphosphate = [GlcNAc-(1-&gt;4)-Mur2Ac(oyl-L-Ala-gamma-D-Glu-L-Lys-D-Ala-D-Ala)](n+1)-di-trans,octa-cis-undecaprenyl diphosphate + di-trans,octa-cis-undecaprenyl diphosphate + H(+)</text>
        <dbReference type="Rhea" id="RHEA:23708"/>
        <dbReference type="Rhea" id="RHEA-COMP:9602"/>
        <dbReference type="Rhea" id="RHEA-COMP:9603"/>
        <dbReference type="ChEBI" id="CHEBI:15378"/>
        <dbReference type="ChEBI" id="CHEBI:58405"/>
        <dbReference type="ChEBI" id="CHEBI:60033"/>
        <dbReference type="ChEBI" id="CHEBI:78435"/>
        <dbReference type="EC" id="2.4.99.28"/>
    </reaction>
</comment>
<evidence type="ECO:0000256" key="10">
    <source>
        <dbReference type="ARBA" id="ARBA00023316"/>
    </source>
</evidence>
<feature type="transmembrane region" description="Helical" evidence="11">
    <location>
        <begin position="185"/>
        <end position="204"/>
    </location>
</feature>
<evidence type="ECO:0000313" key="12">
    <source>
        <dbReference type="EMBL" id="PIP19974.1"/>
    </source>
</evidence>
<comment type="similarity">
    <text evidence="11">Belongs to the SEDS family. MrdB/RodA subfamily.</text>
</comment>
<name>A0A2G9YL79_9BACT</name>
<dbReference type="InterPro" id="IPR011923">
    <property type="entry name" value="RodA/MrdB"/>
</dbReference>
<evidence type="ECO:0000313" key="13">
    <source>
        <dbReference type="Proteomes" id="UP000231292"/>
    </source>
</evidence>
<evidence type="ECO:0000256" key="11">
    <source>
        <dbReference type="HAMAP-Rule" id="MF_02079"/>
    </source>
</evidence>
<dbReference type="UniPathway" id="UPA00219"/>
<feature type="transmembrane region" description="Helical" evidence="11">
    <location>
        <begin position="162"/>
        <end position="178"/>
    </location>
</feature>
<dbReference type="GO" id="GO:0005886">
    <property type="term" value="C:plasma membrane"/>
    <property type="evidence" value="ECO:0007669"/>
    <property type="project" value="UniProtKB-SubCell"/>
</dbReference>